<evidence type="ECO:0000259" key="10">
    <source>
        <dbReference type="Pfam" id="PF12932"/>
    </source>
</evidence>
<dbReference type="VEuPathDB" id="FungiDB:SJAG_00284"/>
<feature type="compositionally biased region" description="Polar residues" evidence="8">
    <location>
        <begin position="400"/>
        <end position="411"/>
    </location>
</feature>
<dbReference type="GO" id="GO:0070971">
    <property type="term" value="C:endoplasmic reticulum exit site"/>
    <property type="evidence" value="ECO:0000318"/>
    <property type="project" value="GO_Central"/>
</dbReference>
<evidence type="ECO:0000256" key="7">
    <source>
        <dbReference type="RuleBase" id="RU364101"/>
    </source>
</evidence>
<dbReference type="GO" id="GO:0007030">
    <property type="term" value="P:Golgi organization"/>
    <property type="evidence" value="ECO:0000318"/>
    <property type="project" value="GO_Central"/>
</dbReference>
<dbReference type="STRING" id="402676.B6JV78"/>
<keyword evidence="4 7" id="KW-0256">Endoplasmic reticulum</keyword>
<feature type="domain" description="Sec16 Sec23-binding" evidence="9">
    <location>
        <begin position="1351"/>
        <end position="1655"/>
    </location>
</feature>
<feature type="compositionally biased region" description="Basic and acidic residues" evidence="8">
    <location>
        <begin position="1921"/>
        <end position="1930"/>
    </location>
</feature>
<feature type="compositionally biased region" description="Pro residues" evidence="8">
    <location>
        <begin position="763"/>
        <end position="773"/>
    </location>
</feature>
<evidence type="ECO:0000313" key="13">
    <source>
        <dbReference type="Proteomes" id="UP000001744"/>
    </source>
</evidence>
<dbReference type="InterPro" id="IPR024340">
    <property type="entry name" value="Sec16_CCD"/>
</dbReference>
<dbReference type="JaponicusDB" id="SJAG_00284">
    <property type="gene designation" value="sec16"/>
</dbReference>
<feature type="region of interest" description="Disordered" evidence="8">
    <location>
        <begin position="929"/>
        <end position="964"/>
    </location>
</feature>
<dbReference type="Gene3D" id="1.25.40.1030">
    <property type="match status" value="1"/>
</dbReference>
<dbReference type="GeneID" id="7049597"/>
<feature type="compositionally biased region" description="Polar residues" evidence="8">
    <location>
        <begin position="556"/>
        <end position="618"/>
    </location>
</feature>
<evidence type="ECO:0000313" key="11">
    <source>
        <dbReference type="EMBL" id="EEB05279.2"/>
    </source>
</evidence>
<feature type="compositionally biased region" description="Low complexity" evidence="8">
    <location>
        <begin position="891"/>
        <end position="914"/>
    </location>
</feature>
<keyword evidence="7" id="KW-0472">Membrane</keyword>
<keyword evidence="5 7" id="KW-0931">ER-Golgi transport</keyword>
<feature type="region of interest" description="Disordered" evidence="8">
    <location>
        <begin position="887"/>
        <end position="915"/>
    </location>
</feature>
<dbReference type="EMBL" id="KE651166">
    <property type="protein sequence ID" value="EEB05279.2"/>
    <property type="molecule type" value="Genomic_DNA"/>
</dbReference>
<feature type="compositionally biased region" description="Polar residues" evidence="8">
    <location>
        <begin position="930"/>
        <end position="941"/>
    </location>
</feature>
<feature type="region of interest" description="Disordered" evidence="8">
    <location>
        <begin position="206"/>
        <end position="231"/>
    </location>
</feature>
<dbReference type="OrthoDB" id="8918678at2759"/>
<proteinExistence type="inferred from homology"/>
<feature type="compositionally biased region" description="Polar residues" evidence="8">
    <location>
        <begin position="1858"/>
        <end position="1882"/>
    </location>
</feature>
<keyword evidence="7" id="KW-0653">Protein transport</keyword>
<evidence type="ECO:0000256" key="5">
    <source>
        <dbReference type="ARBA" id="ARBA00022892"/>
    </source>
</evidence>
<sequence>MASGEHAKENNTFSMLRRSESGPSFSIGNDDDFNEPVVELPHPQLPNLTLQTPSREETPQTLHVEDVKNSTSSWSQDNSLVSSPITGVMDHSIFGERPEAFGNEMVTDQQFYDRIMDEQTSSYGQSLTSTDSFALLAEHQARERLDYARSEQDIVFGRERYDPFAPSQTRSPVSPHIPPVIITDPDANSMEGPSFSFGVADESFGAAEERVPQSSSEHERHHGSLSIQEGFVPYEAEPSHSERRDFNVFMPQLETSVPSHPPAYQSNEHEGSPIQENDDSEESKELESSYVPEKPTVEQPQRSVEEVDTNKSPKAEGIDNGSENPEQLDTINGSLVEENAAHEEHADVVDADIATKEASLTPHSVEAAKEDISAPAPATRESTTISVEKATDAEADLEQQETVQAHSTPSDKNALETEMMIDSKVSDAGAKAEVLDTPASPSAQENSNPEDTGNDVVETEPNVPREASSVSSPKATVESNTSANVASSGASPPTKEALQASNTVTAVPEVEEKLTEDDLFFKNIAAVSPVPEPTHSVNEEIYSSAPVQRQEPPSQPQDASPLKTNETNVQSPISATQQESQPQDASPLKTNETDVRSSISAAQQESQPQMQKTASPKTSDADADFFASLGAAEGSSKPLDTEEVNDEELLDDSEFDALMNSFIESSPAERPPQRAMTYQPSFHQQIPIMHPKPPYTIPASAPPTMSSQKKVNSFVATHDSYSSPYDLPMEIVQKAQRKRAEVQHTIQRKSPAAAFSQMSRPPFGRPPSVPPSMPSSSRTSPSMQRAFPPNATSMSRSSSYGRTYPTNLSLPPKTSPQHAPFTSTAAGSAAQNTQPLHGHDEIPAKPTYAPYIPSPYAPQNVATQQMQHAPIGTQQPSLNRMYSAPVSQYNSPTSTVPRMPPTRSSSSYTPPSVSQPAVVTANVPYAPRYTPQQRTLPSEVNDQPPRAAPQTARRSPYAPVSASITSPEIKVSSAPAPLPIQQPMNYTPVSGLTTQQKPVLPALSTSNLSAAPLNVPTPMSRQSSHQSVSRYAPVAPSTAETPVSIARVASNEGSETYPLQPVSSITQMVRSPVDAYTPTSATHHGEELNSMPQVSDEQALKQETPINMTPMEQRPMQTPPYLNPAMSLQNDSQMMQVDTQASDALYQPSASVLDLRATRSHAPLPAEPYMAHVQPEVNHGLHLPHPLVSFGPCGTFLTMCPFQSERFTSEGLVMKSTPGLLRFHSLKDFVPEENLFLTDFQGPYIGSNGKIDKAKRKQALAWVEKRLHYLEDQGENEEKLYIYKALGLMLGTDDKHRIRDGVREMLLPNFVPPETKNSTKTVAELMNPSLDEDNTPVVATSSVTAGFLQKIHNFLLVGDRESALTCAMNRKNWAYAILLASSLGKETFQSVVHDFIKSDLMSETQTANVEVNLRVIFQLLSGASLAFSELSSSCPLLSLTQANSAEGNQDLQWKELLCMLLANDVPEQVQAFRHLGELLLQQGRTYAAHLVFLLSMSPIICLYNGKERNPMPLVGLVNPNAYSDSTELLESVMLTEVWELILNLHANKETISYAHLQIFKLYHARVLADYGQLALAKRYCECIGQYLKMASKKSSASIDPSLVSGVRDLSRQVLESSNTNTEVSNSWLGRTVSRPKLDSFWSALESKFSKFVAGDANFDITKDNTVDGPFAKVAEVQETITRASSALALRDDEVVGERVMPYGSVPQSVPTSRVPSPYQPLDQQVHAGPHSANPYVGAAGIRRDTGHVSSSGPYLEIPSAQTSPKRGPYALPVRPTYTPTTTAGYNPYVPQTLSTPAQAAEPAAYQLGQPVRSTPPQGPMSPAEVSAFAPAPPTAETPTRNTYGPTPAAVSPVYAPSLSPQQPYQNLPSRTHSRVPSASSDISVGRSMNQLADAMGGMNIDTDRAAEAKQSASKIAEEMIKREEEEEAKKKQAASTKKSGGMGWFSKLLHRGGNNESANNGQPVYKAKLGEKSHLRYDKEKKRWVNEDGSDLSNQAAPPPPPPKMSMMPRRTATTSVPPPAMPASNLGTIPESMSGLAGPPSSSGAVAQQPLATGPIPPASSPAPLSATTPTAPVPPATAPPAPTPRAGLPRPPLGGTASTTKKTDLLDELLSAPPTAPSERRHKKVSKRYVDVMNMQ</sequence>
<evidence type="ECO:0000256" key="6">
    <source>
        <dbReference type="ARBA" id="ARBA00024687"/>
    </source>
</evidence>
<dbReference type="PANTHER" id="PTHR13402">
    <property type="entry name" value="RGPR-RELATED"/>
    <property type="match status" value="1"/>
</dbReference>
<feature type="compositionally biased region" description="Low complexity" evidence="8">
    <location>
        <begin position="2033"/>
        <end position="2048"/>
    </location>
</feature>
<feature type="region of interest" description="Disordered" evidence="8">
    <location>
        <begin position="528"/>
        <end position="649"/>
    </location>
</feature>
<feature type="region of interest" description="Disordered" evidence="8">
    <location>
        <begin position="736"/>
        <end position="856"/>
    </location>
</feature>
<evidence type="ECO:0000313" key="12">
    <source>
        <dbReference type="JaponicusDB" id="SJAG_00284"/>
    </source>
</evidence>
<gene>
    <name evidence="12" type="primary">sec16</name>
    <name evidence="11" type="ORF">SJAG_00284</name>
</gene>
<dbReference type="OMA" id="NQPPPIM"/>
<feature type="region of interest" description="Disordered" evidence="8">
    <location>
        <begin position="686"/>
        <end position="712"/>
    </location>
</feature>
<dbReference type="GO" id="GO:0006914">
    <property type="term" value="P:autophagy"/>
    <property type="evidence" value="ECO:0007669"/>
    <property type="project" value="UniProtKB-KW"/>
</dbReference>
<evidence type="ECO:0000256" key="1">
    <source>
        <dbReference type="ARBA" id="ARBA00004397"/>
    </source>
</evidence>
<dbReference type="InterPro" id="IPR024298">
    <property type="entry name" value="Sec16_Sec23-bd"/>
</dbReference>
<organism evidence="11 13">
    <name type="scientific">Schizosaccharomyces japonicus (strain yFS275 / FY16936)</name>
    <name type="common">Fission yeast</name>
    <dbReference type="NCBI Taxonomy" id="402676"/>
    <lineage>
        <taxon>Eukaryota</taxon>
        <taxon>Fungi</taxon>
        <taxon>Dikarya</taxon>
        <taxon>Ascomycota</taxon>
        <taxon>Taphrinomycotina</taxon>
        <taxon>Schizosaccharomycetes</taxon>
        <taxon>Schizosaccharomycetales</taxon>
        <taxon>Schizosaccharomycetaceae</taxon>
        <taxon>Schizosaccharomyces</taxon>
    </lineage>
</organism>
<feature type="compositionally biased region" description="Polar residues" evidence="8">
    <location>
        <begin position="468"/>
        <end position="491"/>
    </location>
</feature>
<feature type="compositionally biased region" description="Pro residues" evidence="8">
    <location>
        <begin position="2073"/>
        <end position="2085"/>
    </location>
</feature>
<reference evidence="11 13" key="1">
    <citation type="journal article" date="2011" name="Science">
        <title>Comparative functional genomics of the fission yeasts.</title>
        <authorList>
            <person name="Rhind N."/>
            <person name="Chen Z."/>
            <person name="Yassour M."/>
            <person name="Thompson D.A."/>
            <person name="Haas B.J."/>
            <person name="Habib N."/>
            <person name="Wapinski I."/>
            <person name="Roy S."/>
            <person name="Lin M.F."/>
            <person name="Heiman D.I."/>
            <person name="Young S.K."/>
            <person name="Furuya K."/>
            <person name="Guo Y."/>
            <person name="Pidoux A."/>
            <person name="Chen H.M."/>
            <person name="Robbertse B."/>
            <person name="Goldberg J.M."/>
            <person name="Aoki K."/>
            <person name="Bayne E.H."/>
            <person name="Berlin A.M."/>
            <person name="Desjardins C.A."/>
            <person name="Dobbs E."/>
            <person name="Dukaj L."/>
            <person name="Fan L."/>
            <person name="FitzGerald M.G."/>
            <person name="French C."/>
            <person name="Gujja S."/>
            <person name="Hansen K."/>
            <person name="Keifenheim D."/>
            <person name="Levin J.Z."/>
            <person name="Mosher R.A."/>
            <person name="Mueller C.A."/>
            <person name="Pfiffner J."/>
            <person name="Priest M."/>
            <person name="Russ C."/>
            <person name="Smialowska A."/>
            <person name="Swoboda P."/>
            <person name="Sykes S.M."/>
            <person name="Vaughn M."/>
            <person name="Vengrova S."/>
            <person name="Yoder R."/>
            <person name="Zeng Q."/>
            <person name="Allshire R."/>
            <person name="Baulcombe D."/>
            <person name="Birren B.W."/>
            <person name="Brown W."/>
            <person name="Ekwall K."/>
            <person name="Kellis M."/>
            <person name="Leatherwood J."/>
            <person name="Levin H."/>
            <person name="Margalit H."/>
            <person name="Martienssen R."/>
            <person name="Nieduszynski C.A."/>
            <person name="Spatafora J.W."/>
            <person name="Friedman N."/>
            <person name="Dalgaard J.Z."/>
            <person name="Baumann P."/>
            <person name="Niki H."/>
            <person name="Regev A."/>
            <person name="Nusbaum C."/>
        </authorList>
    </citation>
    <scope>NUCLEOTIDE SEQUENCE [LARGE SCALE GENOMIC DNA]</scope>
    <source>
        <strain evidence="13">yFS275 / FY16936</strain>
    </source>
</reference>
<dbReference type="GO" id="GO:0005789">
    <property type="term" value="C:endoplasmic reticulum membrane"/>
    <property type="evidence" value="ECO:0007669"/>
    <property type="project" value="UniProtKB-SubCell"/>
</dbReference>
<dbReference type="eggNOG" id="KOG1181">
    <property type="taxonomic scope" value="Eukaryota"/>
</dbReference>
<feature type="region of interest" description="Disordered" evidence="8">
    <location>
        <begin position="1"/>
        <end position="61"/>
    </location>
</feature>
<evidence type="ECO:0000256" key="2">
    <source>
        <dbReference type="ARBA" id="ARBA00005927"/>
    </source>
</evidence>
<dbReference type="CDD" id="cd09233">
    <property type="entry name" value="ACE1-Sec16-like"/>
    <property type="match status" value="1"/>
</dbReference>
<keyword evidence="7" id="KW-0072">Autophagy</keyword>
<dbReference type="eggNOG" id="KOG1913">
    <property type="taxonomic scope" value="Eukaryota"/>
</dbReference>
<feature type="compositionally biased region" description="Basic and acidic residues" evidence="8">
    <location>
        <begin position="207"/>
        <end position="222"/>
    </location>
</feature>
<feature type="compositionally biased region" description="Polar residues" evidence="8">
    <location>
        <begin position="321"/>
        <end position="333"/>
    </location>
</feature>
<feature type="compositionally biased region" description="Basic and acidic residues" evidence="8">
    <location>
        <begin position="1968"/>
        <end position="1986"/>
    </location>
</feature>
<dbReference type="Proteomes" id="UP000001744">
    <property type="component" value="Unassembled WGS sequence"/>
</dbReference>
<dbReference type="GO" id="GO:0016192">
    <property type="term" value="P:vesicle-mediated transport"/>
    <property type="evidence" value="ECO:0007669"/>
    <property type="project" value="UniProtKB-KW"/>
</dbReference>
<dbReference type="HOGENOM" id="CLU_231913_0_0_1"/>
<evidence type="ECO:0000256" key="8">
    <source>
        <dbReference type="SAM" id="MobiDB-lite"/>
    </source>
</evidence>
<feature type="compositionally biased region" description="Polar residues" evidence="8">
    <location>
        <begin position="815"/>
        <end position="835"/>
    </location>
</feature>
<feature type="compositionally biased region" description="Low complexity" evidence="8">
    <location>
        <begin position="2086"/>
        <end position="2102"/>
    </location>
</feature>
<dbReference type="Pfam" id="PF12931">
    <property type="entry name" value="TPR_Sec16"/>
    <property type="match status" value="1"/>
</dbReference>
<dbReference type="RefSeq" id="XP_002171572.2">
    <property type="nucleotide sequence ID" value="XM_002171536.2"/>
</dbReference>
<feature type="compositionally biased region" description="Polar residues" evidence="8">
    <location>
        <begin position="790"/>
        <end position="809"/>
    </location>
</feature>
<feature type="region of interest" description="Disordered" evidence="8">
    <location>
        <begin position="358"/>
        <end position="510"/>
    </location>
</feature>
<evidence type="ECO:0000256" key="3">
    <source>
        <dbReference type="ARBA" id="ARBA00022448"/>
    </source>
</evidence>
<dbReference type="Pfam" id="PF12932">
    <property type="entry name" value="Sec16"/>
    <property type="match status" value="1"/>
</dbReference>
<feature type="compositionally biased region" description="Low complexity" evidence="8">
    <location>
        <begin position="2063"/>
        <end position="2072"/>
    </location>
</feature>
<comment type="similarity">
    <text evidence="2 7">Belongs to the SEC16 family.</text>
</comment>
<name>B6JV78_SCHJY</name>
<feature type="region of interest" description="Disordered" evidence="8">
    <location>
        <begin position="1921"/>
        <end position="2138"/>
    </location>
</feature>
<feature type="compositionally biased region" description="Basic and acidic residues" evidence="8">
    <location>
        <begin position="303"/>
        <end position="317"/>
    </location>
</feature>
<dbReference type="GO" id="GO:0070973">
    <property type="term" value="P:protein localization to endoplasmic reticulum exit site"/>
    <property type="evidence" value="ECO:0000318"/>
    <property type="project" value="GO_Central"/>
</dbReference>
<evidence type="ECO:0000259" key="9">
    <source>
        <dbReference type="Pfam" id="PF12931"/>
    </source>
</evidence>
<accession>B6JV78</accession>
<comment type="function">
    <text evidence="6 7">Involved in the initiation of assembly of the COPII coat required for the formation of transport vesicles from the endoplasmic reticulum (ER) and the selection of cargo molecules. Also involved in autophagy.</text>
</comment>
<dbReference type="GO" id="GO:0015031">
    <property type="term" value="P:protein transport"/>
    <property type="evidence" value="ECO:0007669"/>
    <property type="project" value="UniProtKB-KW"/>
</dbReference>
<feature type="domain" description="Sec16 central conserved" evidence="10">
    <location>
        <begin position="1185"/>
        <end position="1276"/>
    </location>
</feature>
<dbReference type="GO" id="GO:0012507">
    <property type="term" value="C:ER to Golgi transport vesicle membrane"/>
    <property type="evidence" value="ECO:0000318"/>
    <property type="project" value="GO_Central"/>
</dbReference>
<dbReference type="PANTHER" id="PTHR13402:SF6">
    <property type="entry name" value="SECRETORY 16, ISOFORM I"/>
    <property type="match status" value="1"/>
</dbReference>
<evidence type="ECO:0000256" key="4">
    <source>
        <dbReference type="ARBA" id="ARBA00022824"/>
    </source>
</evidence>
<feature type="region of interest" description="Disordered" evidence="8">
    <location>
        <begin position="1747"/>
        <end position="1771"/>
    </location>
</feature>
<feature type="compositionally biased region" description="Polar residues" evidence="8">
    <location>
        <begin position="439"/>
        <end position="451"/>
    </location>
</feature>
<keyword evidence="3 7" id="KW-0813">Transport</keyword>
<feature type="region of interest" description="Disordered" evidence="8">
    <location>
        <begin position="1808"/>
        <end position="1882"/>
    </location>
</feature>
<keyword evidence="13" id="KW-1185">Reference proteome</keyword>
<feature type="compositionally biased region" description="Polar residues" evidence="8">
    <location>
        <begin position="703"/>
        <end position="712"/>
    </location>
</feature>
<protein>
    <recommendedName>
        <fullName evidence="7">Protein transport protein sec16</fullName>
    </recommendedName>
</protein>
<comment type="subcellular location">
    <subcellularLocation>
        <location evidence="1">Endoplasmic reticulum membrane</location>
        <topology evidence="1">Peripheral membrane protein</topology>
        <orientation evidence="1">Cytoplasmic side</orientation>
    </subcellularLocation>
</comment>
<feature type="region of interest" description="Disordered" evidence="8">
    <location>
        <begin position="254"/>
        <end position="336"/>
    </location>
</feature>